<organism evidence="4 5">
    <name type="scientific">Fonsecaea monophora</name>
    <dbReference type="NCBI Taxonomy" id="254056"/>
    <lineage>
        <taxon>Eukaryota</taxon>
        <taxon>Fungi</taxon>
        <taxon>Dikarya</taxon>
        <taxon>Ascomycota</taxon>
        <taxon>Pezizomycotina</taxon>
        <taxon>Eurotiomycetes</taxon>
        <taxon>Chaetothyriomycetidae</taxon>
        <taxon>Chaetothyriales</taxon>
        <taxon>Herpotrichiellaceae</taxon>
        <taxon>Fonsecaea</taxon>
    </lineage>
</organism>
<comment type="caution">
    <text evidence="4">The sequence shown here is derived from an EMBL/GenBank/DDBJ whole genome shotgun (WGS) entry which is preliminary data.</text>
</comment>
<sequence>MANVPDPEAALPPTVIMARNKDEPRLDVRLYAAIHGTLSPSDKVPCSLLVFKFNMSFTGRKSRIEAIDIRILFESVGPEERGPEVLTLAPQGSLTLPSLSRDMGGLRLERSLTQDMGRGMRLHGVARLLKRNWGGPDSVSWKLSEDGQLQHGVSGSFTGAVLLRRQNDQQFTARLQVKAQTTRPLMSFAHFARGTMDFDPTRSLIPEQGFNDWADHLGDVDLNALASLRTDQGPSLIPAVPQPPPPEEPPRPPTIVPAEPPAVAPAPIEPRPQVESPVANKASDLSVEEEEFDAAYGLEWQGIPKSDKNRIFASFASGGFGAVENSMRFRRFRPLHLLSLFTYQQRLLDLEQGVRDHKVLSDDDHNALAKLLREYVNLFVWNSAEALRTFKELEGWASPSATDAEYTAKVFQAMLADDRYQFKNAQEMVDLNLTTSVDSVRNAVATGLMSFHRIHEGGLSVWLWRWRRFWQRRPQEDPVSFSRLVPPEVRPREIANAADSLARFIVAGAGVVFLVAPLYNLVYVSALKYQLMSVVLWLFVFAISLAASSSVSNQELLAAIAGYAAVLVVFVGQGPSA</sequence>
<dbReference type="AlphaFoldDB" id="A0A177FIB8"/>
<evidence type="ECO:0000313" key="4">
    <source>
        <dbReference type="EMBL" id="OAG44035.1"/>
    </source>
</evidence>
<feature type="transmembrane region" description="Helical" evidence="2">
    <location>
        <begin position="529"/>
        <end position="550"/>
    </location>
</feature>
<keyword evidence="2" id="KW-0472">Membrane</keyword>
<dbReference type="Proteomes" id="UP000077002">
    <property type="component" value="Unassembled WGS sequence"/>
</dbReference>
<accession>A0A177FIB8</accession>
<dbReference type="OrthoDB" id="3498999at2759"/>
<feature type="compositionally biased region" description="Pro residues" evidence="1">
    <location>
        <begin position="240"/>
        <end position="256"/>
    </location>
</feature>
<dbReference type="EMBL" id="LVKK01000007">
    <property type="protein sequence ID" value="OAG44035.1"/>
    <property type="molecule type" value="Genomic_DNA"/>
</dbReference>
<name>A0A177FIB8_9EURO</name>
<evidence type="ECO:0000256" key="2">
    <source>
        <dbReference type="SAM" id="Phobius"/>
    </source>
</evidence>
<evidence type="ECO:0000313" key="5">
    <source>
        <dbReference type="Proteomes" id="UP000077002"/>
    </source>
</evidence>
<protein>
    <recommendedName>
        <fullName evidence="3">DUF6594 domain-containing protein</fullName>
    </recommendedName>
</protein>
<evidence type="ECO:0000259" key="3">
    <source>
        <dbReference type="Pfam" id="PF20237"/>
    </source>
</evidence>
<feature type="transmembrane region" description="Helical" evidence="2">
    <location>
        <begin position="556"/>
        <end position="572"/>
    </location>
</feature>
<dbReference type="GeneID" id="34597065"/>
<keyword evidence="2" id="KW-0812">Transmembrane</keyword>
<gene>
    <name evidence="4" type="ORF">AYO21_01887</name>
</gene>
<dbReference type="RefSeq" id="XP_022515987.1">
    <property type="nucleotide sequence ID" value="XM_022651869.1"/>
</dbReference>
<dbReference type="InterPro" id="IPR046529">
    <property type="entry name" value="DUF6594"/>
</dbReference>
<feature type="transmembrane region" description="Helical" evidence="2">
    <location>
        <begin position="501"/>
        <end position="522"/>
    </location>
</feature>
<keyword evidence="2" id="KW-1133">Transmembrane helix</keyword>
<feature type="domain" description="DUF6594" evidence="3">
    <location>
        <begin position="324"/>
        <end position="568"/>
    </location>
</feature>
<evidence type="ECO:0000256" key="1">
    <source>
        <dbReference type="SAM" id="MobiDB-lite"/>
    </source>
</evidence>
<feature type="region of interest" description="Disordered" evidence="1">
    <location>
        <begin position="233"/>
        <end position="256"/>
    </location>
</feature>
<keyword evidence="5" id="KW-1185">Reference proteome</keyword>
<dbReference type="Pfam" id="PF20237">
    <property type="entry name" value="DUF6594"/>
    <property type="match status" value="1"/>
</dbReference>
<proteinExistence type="predicted"/>
<reference evidence="4 5" key="1">
    <citation type="submission" date="2016-03" db="EMBL/GenBank/DDBJ databases">
        <title>Draft genome sequence of the Fonsecaea monophora CBS 269.37.</title>
        <authorList>
            <person name="Bombassaro A."/>
            <person name="Vinicius W.A."/>
            <person name="De Hoog S."/>
            <person name="Sun J."/>
            <person name="Souza E.M."/>
            <person name="Raittz R.T."/>
            <person name="Costa F."/>
            <person name="Leao A.C."/>
            <person name="Tadra-Sfeir M.Z."/>
            <person name="Baura V."/>
            <person name="Balsanelli E."/>
            <person name="Pedrosa F.O."/>
            <person name="Moreno L.F."/>
            <person name="Steffens M.B."/>
            <person name="Xi L."/>
            <person name="Bocca A.L."/>
            <person name="Felipe M.S."/>
            <person name="Teixeira M."/>
            <person name="Telles Filho F.Q."/>
            <person name="Azevedo C.M."/>
            <person name="Gomes R."/>
            <person name="Vicente V.A."/>
        </authorList>
    </citation>
    <scope>NUCLEOTIDE SEQUENCE [LARGE SCALE GENOMIC DNA]</scope>
    <source>
        <strain evidence="4 5">CBS 269.37</strain>
    </source>
</reference>